<dbReference type="Proteomes" id="UP000626026">
    <property type="component" value="Unassembled WGS sequence"/>
</dbReference>
<dbReference type="InterPro" id="IPR036390">
    <property type="entry name" value="WH_DNA-bd_sf"/>
</dbReference>
<proteinExistence type="predicted"/>
<name>A0ABR7RG78_9PROT</name>
<dbReference type="InterPro" id="IPR000847">
    <property type="entry name" value="LysR_HTH_N"/>
</dbReference>
<dbReference type="PANTHER" id="PTHR30432:SF1">
    <property type="entry name" value="DNA-BINDING TRANSCRIPTIONAL DUAL REGULATOR MODE"/>
    <property type="match status" value="1"/>
</dbReference>
<organism evidence="2 3">
    <name type="scientific">Teichococcus aerophilus</name>
    <dbReference type="NCBI Taxonomy" id="1224513"/>
    <lineage>
        <taxon>Bacteria</taxon>
        <taxon>Pseudomonadati</taxon>
        <taxon>Pseudomonadota</taxon>
        <taxon>Alphaproteobacteria</taxon>
        <taxon>Acetobacterales</taxon>
        <taxon>Roseomonadaceae</taxon>
        <taxon>Roseomonas</taxon>
    </lineage>
</organism>
<evidence type="ECO:0000313" key="3">
    <source>
        <dbReference type="Proteomes" id="UP000626026"/>
    </source>
</evidence>
<dbReference type="InterPro" id="IPR036388">
    <property type="entry name" value="WH-like_DNA-bd_sf"/>
</dbReference>
<feature type="domain" description="HTH lysR-type" evidence="1">
    <location>
        <begin position="36"/>
        <end position="96"/>
    </location>
</feature>
<reference evidence="2 3" key="1">
    <citation type="journal article" date="2013" name="Int. J. Syst. Evol. Microbiol.">
        <title>Roseomonas aerophila sp. nov., isolated from air.</title>
        <authorList>
            <person name="Kim S.J."/>
            <person name="Weon H.Y."/>
            <person name="Ahn J.H."/>
            <person name="Hong S.B."/>
            <person name="Seok S.J."/>
            <person name="Whang K.S."/>
            <person name="Kwon S.W."/>
        </authorList>
    </citation>
    <scope>NUCLEOTIDE SEQUENCE [LARGE SCALE GENOMIC DNA]</scope>
    <source>
        <strain evidence="2 3">NBRC 108923</strain>
    </source>
</reference>
<comment type="caution">
    <text evidence="2">The sequence shown here is derived from an EMBL/GenBank/DDBJ whole genome shotgun (WGS) entry which is preliminary data.</text>
</comment>
<evidence type="ECO:0000313" key="2">
    <source>
        <dbReference type="EMBL" id="MBC9205564.1"/>
    </source>
</evidence>
<dbReference type="Gene3D" id="1.10.10.10">
    <property type="entry name" value="Winged helix-like DNA-binding domain superfamily/Winged helix DNA-binding domain"/>
    <property type="match status" value="1"/>
</dbReference>
<dbReference type="EMBL" id="JACTVA010000002">
    <property type="protein sequence ID" value="MBC9205564.1"/>
    <property type="molecule type" value="Genomic_DNA"/>
</dbReference>
<dbReference type="PANTHER" id="PTHR30432">
    <property type="entry name" value="TRANSCRIPTIONAL REGULATOR MODE"/>
    <property type="match status" value="1"/>
</dbReference>
<dbReference type="SUPFAM" id="SSF46785">
    <property type="entry name" value="Winged helix' DNA-binding domain"/>
    <property type="match status" value="1"/>
</dbReference>
<evidence type="ECO:0000259" key="1">
    <source>
        <dbReference type="Pfam" id="PF00126"/>
    </source>
</evidence>
<dbReference type="InterPro" id="IPR051815">
    <property type="entry name" value="Molybdate_resp_trans_reg"/>
</dbReference>
<accession>A0ABR7RG78</accession>
<dbReference type="Pfam" id="PF00126">
    <property type="entry name" value="HTH_1"/>
    <property type="match status" value="1"/>
</dbReference>
<keyword evidence="3" id="KW-1185">Reference proteome</keyword>
<protein>
    <submittedName>
        <fullName evidence="2">LysR family transcriptional regulator</fullName>
    </submittedName>
</protein>
<gene>
    <name evidence="2" type="ORF">IBL26_01850</name>
</gene>
<sequence>MPRARSSAPEATTTPPSLSLRLDLGGGLRIGPGKVVLLEAIGRTGSISGAGRALKMSYRRAWELVEDLNRGMGTPVVEAVAGGAGGGGARLTPTGEAIIVHYRRIEAEARQIAAAPLAELARCRLQGATVEADPSVGTPGA</sequence>
<dbReference type="RefSeq" id="WP_187782735.1">
    <property type="nucleotide sequence ID" value="NZ_JACTVA010000002.1"/>
</dbReference>